<accession>A0ACC2RS82</accession>
<evidence type="ECO:0000313" key="2">
    <source>
        <dbReference type="Proteomes" id="UP001165960"/>
    </source>
</evidence>
<dbReference type="EMBL" id="QTSX02006586">
    <property type="protein sequence ID" value="KAJ9052888.1"/>
    <property type="molecule type" value="Genomic_DNA"/>
</dbReference>
<evidence type="ECO:0000313" key="1">
    <source>
        <dbReference type="EMBL" id="KAJ9052888.1"/>
    </source>
</evidence>
<sequence length="445" mass="48303">MTSKTYSRQQLVVILMLIGVAGIISPISSAIYFPALIDIRNNLNTTDALMDVTVAGFLVTMGIFPLLWGTLADAYGRRGVFLVSMFLYSVSSAACGLAQSITVLIAMRIVQGATSSAAMVTGAGVITDIFPPEKRGTALGTFLIGPLIGPVVGPIIGGYFNEYLGWRCIFWFLATLGALILVCLILILPETLSQQQAYPFTFTLCPPSVQRTGSLINPFHPLTYLKYSKVALVIAYVCIIYSSYYFVTSSQTRVLSNVYSLTSSQVGLCYIPLGLGNFVGSITGGRISDAILHRYRQKSTVPRLEVRMYGVTWGAISIVVGLAALGFCLELRWPLAATLGSEFLVGFGMTSVFSGTSTYLIDLFSHHASSIMACNTCLRTLAAAIVTSLNTHILNNLSYTWAFSTFTLLQLPGILALIFLIFFANNMYPLPSEKSDVQNRIIHKP</sequence>
<comment type="caution">
    <text evidence="1">The sequence shown here is derived from an EMBL/GenBank/DDBJ whole genome shotgun (WGS) entry which is preliminary data.</text>
</comment>
<proteinExistence type="predicted"/>
<protein>
    <submittedName>
        <fullName evidence="1">Multidrug transporter</fullName>
    </submittedName>
</protein>
<reference evidence="1" key="1">
    <citation type="submission" date="2022-04" db="EMBL/GenBank/DDBJ databases">
        <title>Genome of the entomopathogenic fungus Entomophthora muscae.</title>
        <authorList>
            <person name="Elya C."/>
            <person name="Lovett B.R."/>
            <person name="Lee E."/>
            <person name="Macias A.M."/>
            <person name="Hajek A.E."/>
            <person name="De Bivort B.L."/>
            <person name="Kasson M.T."/>
            <person name="De Fine Licht H.H."/>
            <person name="Stajich J.E."/>
        </authorList>
    </citation>
    <scope>NUCLEOTIDE SEQUENCE</scope>
    <source>
        <strain evidence="1">Berkeley</strain>
    </source>
</reference>
<dbReference type="Proteomes" id="UP001165960">
    <property type="component" value="Unassembled WGS sequence"/>
</dbReference>
<keyword evidence="2" id="KW-1185">Reference proteome</keyword>
<gene>
    <name evidence="1" type="primary">QDR1</name>
    <name evidence="1" type="ORF">DSO57_1029588</name>
</gene>
<name>A0ACC2RS82_9FUNG</name>
<organism evidence="1 2">
    <name type="scientific">Entomophthora muscae</name>
    <dbReference type="NCBI Taxonomy" id="34485"/>
    <lineage>
        <taxon>Eukaryota</taxon>
        <taxon>Fungi</taxon>
        <taxon>Fungi incertae sedis</taxon>
        <taxon>Zoopagomycota</taxon>
        <taxon>Entomophthoromycotina</taxon>
        <taxon>Entomophthoromycetes</taxon>
        <taxon>Entomophthorales</taxon>
        <taxon>Entomophthoraceae</taxon>
        <taxon>Entomophthora</taxon>
    </lineage>
</organism>